<dbReference type="EMBL" id="BJYM01000015">
    <property type="protein sequence ID" value="GEN88783.1"/>
    <property type="molecule type" value="Genomic_DNA"/>
</dbReference>
<sequence length="157" mass="18325">MQSKTGEYKILYPEDAELSKIRYDMTTTDIGAIERISYGGDSKEKEYLYHVRLIYDYGDLGGDVNRFKNIMRGHTHYDGEYEVMEYEDKTIHYATTEYVTRDGEGIAYRYIGIIQSNNAVQAVAYNYNIVTDYENNLDLDALEKEVLEIMESVEFKQ</sequence>
<gene>
    <name evidence="1" type="ORF">OSO01_35220</name>
</gene>
<proteinExistence type="predicted"/>
<accession>A0A511ZMW0</accession>
<reference evidence="1 2" key="1">
    <citation type="submission" date="2019-07" db="EMBL/GenBank/DDBJ databases">
        <title>Whole genome shotgun sequence of Oceanobacillus sojae NBRC 105379.</title>
        <authorList>
            <person name="Hosoyama A."/>
            <person name="Uohara A."/>
            <person name="Ohji S."/>
            <person name="Ichikawa N."/>
        </authorList>
    </citation>
    <scope>NUCLEOTIDE SEQUENCE [LARGE SCALE GENOMIC DNA]</scope>
    <source>
        <strain evidence="1 2">NBRC 105379</strain>
    </source>
</reference>
<evidence type="ECO:0000313" key="1">
    <source>
        <dbReference type="EMBL" id="GEN88783.1"/>
    </source>
</evidence>
<dbReference type="RefSeq" id="WP_147211680.1">
    <property type="nucleotide sequence ID" value="NZ_BJYM01000015.1"/>
</dbReference>
<dbReference type="AlphaFoldDB" id="A0A511ZMW0"/>
<dbReference type="Proteomes" id="UP000321558">
    <property type="component" value="Unassembled WGS sequence"/>
</dbReference>
<name>A0A511ZMW0_9BACI</name>
<organism evidence="1 2">
    <name type="scientific">Oceanobacillus sojae</name>
    <dbReference type="NCBI Taxonomy" id="582851"/>
    <lineage>
        <taxon>Bacteria</taxon>
        <taxon>Bacillati</taxon>
        <taxon>Bacillota</taxon>
        <taxon>Bacilli</taxon>
        <taxon>Bacillales</taxon>
        <taxon>Bacillaceae</taxon>
        <taxon>Oceanobacillus</taxon>
    </lineage>
</organism>
<keyword evidence="2" id="KW-1185">Reference proteome</keyword>
<protein>
    <submittedName>
        <fullName evidence="1">Uncharacterized protein</fullName>
    </submittedName>
</protein>
<comment type="caution">
    <text evidence="1">The sequence shown here is derived from an EMBL/GenBank/DDBJ whole genome shotgun (WGS) entry which is preliminary data.</text>
</comment>
<evidence type="ECO:0000313" key="2">
    <source>
        <dbReference type="Proteomes" id="UP000321558"/>
    </source>
</evidence>
<dbReference type="OrthoDB" id="2453115at2"/>